<dbReference type="OrthoDB" id="411632at2759"/>
<sequence length="356" mass="42051">MTSKNVAYFLSVGTIGLLIYVMYGHDLIFSKPRLPLYLIREETDRLNKLHVRWGNHSEGRNYTTTLVTAFFGMEKAKHSLEEYKVWLKNFLGQVDTPIVIFTQPKFKDLMVQVRNGRPTHFVLYNEIWDVPWLLEPHSLHDDYHKMHAIDPERSRHSPELYAVWNSKPWFLQTMSELNPFNSTYFYWMDVGCVRESDIKLGNYPNLERSLEVFGEDERSENYKKLNIFTVGRFPNYKPPPDSNTFEEMAEMDFVIGTFFGGTVYSINWFSRTFYAIHDVQLSLGEFVGKDQTLYNWIATQYPDRFRVVCSCQQILWNCRSGWFYFQEWYAGEDVANEDCRSAPVSNMTDFLLLDDD</sequence>
<protein>
    <submittedName>
        <fullName evidence="2">Protein HtrL</fullName>
    </submittedName>
</protein>
<proteinExistence type="predicted"/>
<reference evidence="2 3" key="1">
    <citation type="submission" date="2015-12" db="EMBL/GenBank/DDBJ databases">
        <title>The genome of Folsomia candida.</title>
        <authorList>
            <person name="Faddeeva A."/>
            <person name="Derks M.F."/>
            <person name="Anvar Y."/>
            <person name="Smit S."/>
            <person name="Van Straalen N."/>
            <person name="Roelofs D."/>
        </authorList>
    </citation>
    <scope>NUCLEOTIDE SEQUENCE [LARGE SCALE GENOMIC DNA]</scope>
    <source>
        <strain evidence="2 3">VU population</strain>
        <tissue evidence="2">Whole body</tissue>
    </source>
</reference>
<accession>A0A226DQA8</accession>
<dbReference type="EMBL" id="LNIX01000013">
    <property type="protein sequence ID" value="OXA47695.1"/>
    <property type="molecule type" value="Genomic_DNA"/>
</dbReference>
<organism evidence="2 3">
    <name type="scientific">Folsomia candida</name>
    <name type="common">Springtail</name>
    <dbReference type="NCBI Taxonomy" id="158441"/>
    <lineage>
        <taxon>Eukaryota</taxon>
        <taxon>Metazoa</taxon>
        <taxon>Ecdysozoa</taxon>
        <taxon>Arthropoda</taxon>
        <taxon>Hexapoda</taxon>
        <taxon>Collembola</taxon>
        <taxon>Entomobryomorpha</taxon>
        <taxon>Isotomoidea</taxon>
        <taxon>Isotomidae</taxon>
        <taxon>Proisotominae</taxon>
        <taxon>Folsomia</taxon>
    </lineage>
</organism>
<dbReference type="InterPro" id="IPR011735">
    <property type="entry name" value="WlaTC/HtrL_glycosyltransf"/>
</dbReference>
<dbReference type="Pfam" id="PF09612">
    <property type="entry name" value="HtrL_YibB"/>
    <property type="match status" value="1"/>
</dbReference>
<name>A0A226DQA8_FOLCA</name>
<keyword evidence="3" id="KW-1185">Reference proteome</keyword>
<keyword evidence="1" id="KW-1133">Transmembrane helix</keyword>
<keyword evidence="1" id="KW-0812">Transmembrane</keyword>
<dbReference type="OMA" id="NTHYASP"/>
<keyword evidence="1" id="KW-0472">Membrane</keyword>
<evidence type="ECO:0000313" key="3">
    <source>
        <dbReference type="Proteomes" id="UP000198287"/>
    </source>
</evidence>
<feature type="transmembrane region" description="Helical" evidence="1">
    <location>
        <begin position="6"/>
        <end position="23"/>
    </location>
</feature>
<dbReference type="AlphaFoldDB" id="A0A226DQA8"/>
<evidence type="ECO:0000313" key="2">
    <source>
        <dbReference type="EMBL" id="OXA47695.1"/>
    </source>
</evidence>
<evidence type="ECO:0000256" key="1">
    <source>
        <dbReference type="SAM" id="Phobius"/>
    </source>
</evidence>
<gene>
    <name evidence="2" type="ORF">Fcan01_17598</name>
</gene>
<dbReference type="Proteomes" id="UP000198287">
    <property type="component" value="Unassembled WGS sequence"/>
</dbReference>
<comment type="caution">
    <text evidence="2">The sequence shown here is derived from an EMBL/GenBank/DDBJ whole genome shotgun (WGS) entry which is preliminary data.</text>
</comment>